<accession>A0A1X2EQJ8</accession>
<dbReference type="InterPro" id="IPR029062">
    <property type="entry name" value="Class_I_gatase-like"/>
</dbReference>
<dbReference type="AlphaFoldDB" id="A0A1X2EQJ8"/>
<name>A0A1X2EQJ8_9MYCO</name>
<dbReference type="GO" id="GO:0006598">
    <property type="term" value="P:polyamine catabolic process"/>
    <property type="evidence" value="ECO:0007669"/>
    <property type="project" value="TreeGrafter"/>
</dbReference>
<dbReference type="GO" id="GO:0005829">
    <property type="term" value="C:cytosol"/>
    <property type="evidence" value="ECO:0007669"/>
    <property type="project" value="TreeGrafter"/>
</dbReference>
<dbReference type="OrthoDB" id="9813383at2"/>
<evidence type="ECO:0000313" key="2">
    <source>
        <dbReference type="Proteomes" id="UP000193090"/>
    </source>
</evidence>
<dbReference type="PANTHER" id="PTHR43235:SF1">
    <property type="entry name" value="GLUTAMINE AMIDOTRANSFERASE PB2B2.05-RELATED"/>
    <property type="match status" value="1"/>
</dbReference>
<dbReference type="Proteomes" id="UP000193090">
    <property type="component" value="Unassembled WGS sequence"/>
</dbReference>
<dbReference type="SUPFAM" id="SSF52317">
    <property type="entry name" value="Class I glutamine amidotransferase-like"/>
    <property type="match status" value="1"/>
</dbReference>
<dbReference type="Gene3D" id="3.40.50.880">
    <property type="match status" value="1"/>
</dbReference>
<evidence type="ECO:0000313" key="1">
    <source>
        <dbReference type="EMBL" id="ORX08520.1"/>
    </source>
</evidence>
<organism evidence="1 2">
    <name type="scientific">Mycolicibacillus trivialis</name>
    <dbReference type="NCBI Taxonomy" id="1798"/>
    <lineage>
        <taxon>Bacteria</taxon>
        <taxon>Bacillati</taxon>
        <taxon>Actinomycetota</taxon>
        <taxon>Actinomycetes</taxon>
        <taxon>Mycobacteriales</taxon>
        <taxon>Mycobacteriaceae</taxon>
        <taxon>Mycolicibacillus</taxon>
    </lineage>
</organism>
<dbReference type="GO" id="GO:0033969">
    <property type="term" value="F:gamma-glutamyl-gamma-aminobutyrate hydrolase activity"/>
    <property type="evidence" value="ECO:0007669"/>
    <property type="project" value="TreeGrafter"/>
</dbReference>
<comment type="caution">
    <text evidence="1">The sequence shown here is derived from an EMBL/GenBank/DDBJ whole genome shotgun (WGS) entry which is preliminary data.</text>
</comment>
<dbReference type="PROSITE" id="PS51273">
    <property type="entry name" value="GATASE_TYPE_1"/>
    <property type="match status" value="1"/>
</dbReference>
<protein>
    <submittedName>
        <fullName evidence="1">Uncharacterized protein</fullName>
    </submittedName>
</protein>
<sequence>MAASVAGPLLGVTTYREQARAGIWDVPAGFLPATYLDAIVAARGVPVLLPPQPGGAEVAEAVLGRLDGLVLTGGRDLDPAGYRQRAHPATDEFQPDRDRWEFALLDAARRLQRPVLGICRGAQLLNVACGGTLHQHLPEVIGHDGHCAGDAVFTTRSVTTVAGSRLAEILGPQARVPCYHHQAIAELGAGLTVAARGDDGVIEAVESPGERFVLAVQWHPEEDPGDLRLFAAVVAAARGH</sequence>
<dbReference type="Pfam" id="PF07722">
    <property type="entry name" value="Peptidase_C26"/>
    <property type="match status" value="1"/>
</dbReference>
<proteinExistence type="predicted"/>
<dbReference type="STRING" id="1798.AWC30_01790"/>
<dbReference type="PANTHER" id="PTHR43235">
    <property type="entry name" value="GLUTAMINE AMIDOTRANSFERASE PB2B2.05-RELATED"/>
    <property type="match status" value="1"/>
</dbReference>
<gene>
    <name evidence="1" type="ORF">AWC30_01790</name>
</gene>
<dbReference type="CDD" id="cd01745">
    <property type="entry name" value="GATase1_2"/>
    <property type="match status" value="1"/>
</dbReference>
<dbReference type="EMBL" id="LQPZ01000006">
    <property type="protein sequence ID" value="ORX08520.1"/>
    <property type="molecule type" value="Genomic_DNA"/>
</dbReference>
<reference evidence="1 2" key="1">
    <citation type="submission" date="2016-01" db="EMBL/GenBank/DDBJ databases">
        <title>The new phylogeny of the genus Mycobacterium.</title>
        <authorList>
            <person name="Tarcisio F."/>
            <person name="Conor M."/>
            <person name="Antonella G."/>
            <person name="Elisabetta G."/>
            <person name="Giulia F.S."/>
            <person name="Sara T."/>
            <person name="Anna F."/>
            <person name="Clotilde B."/>
            <person name="Roberto B."/>
            <person name="Veronica D.S."/>
            <person name="Fabio R."/>
            <person name="Monica P."/>
            <person name="Olivier J."/>
            <person name="Enrico T."/>
            <person name="Nicola S."/>
        </authorList>
    </citation>
    <scope>NUCLEOTIDE SEQUENCE [LARGE SCALE GENOMIC DNA]</scope>
    <source>
        <strain evidence="1 2">DSM 44153</strain>
    </source>
</reference>
<keyword evidence="2" id="KW-1185">Reference proteome</keyword>
<dbReference type="RefSeq" id="WP_085107675.1">
    <property type="nucleotide sequence ID" value="NZ_JACKSN010000020.1"/>
</dbReference>
<dbReference type="InterPro" id="IPR044668">
    <property type="entry name" value="PuuD-like"/>
</dbReference>
<dbReference type="InterPro" id="IPR011697">
    <property type="entry name" value="Peptidase_C26"/>
</dbReference>